<dbReference type="KEGG" id="pan:PODANSg2732"/>
<keyword evidence="4" id="KW-1185">Reference proteome</keyword>
<dbReference type="eggNOG" id="KOG4391">
    <property type="taxonomic scope" value="Eukaryota"/>
</dbReference>
<dbReference type="STRING" id="515849.B2APL7"/>
<dbReference type="EMBL" id="CU633876">
    <property type="protein sequence ID" value="CAP65948.1"/>
    <property type="molecule type" value="Genomic_DNA"/>
</dbReference>
<dbReference type="EMBL" id="FO904940">
    <property type="protein sequence ID" value="CDP30190.1"/>
    <property type="molecule type" value="Genomic_DNA"/>
</dbReference>
<proteinExistence type="predicted"/>
<feature type="domain" description="AB hydrolase-1" evidence="1">
    <location>
        <begin position="158"/>
        <end position="404"/>
    </location>
</feature>
<reference evidence="2 4" key="1">
    <citation type="journal article" date="2008" name="Genome Biol.">
        <title>The genome sequence of the model ascomycete fungus Podospora anserina.</title>
        <authorList>
            <person name="Espagne E."/>
            <person name="Lespinet O."/>
            <person name="Malagnac F."/>
            <person name="Da Silva C."/>
            <person name="Jaillon O."/>
            <person name="Porcel B.M."/>
            <person name="Couloux A."/>
            <person name="Aury J.-M."/>
            <person name="Segurens B."/>
            <person name="Poulain J."/>
            <person name="Anthouard V."/>
            <person name="Grossetete S."/>
            <person name="Khalili H."/>
            <person name="Coppin E."/>
            <person name="Dequard-Chablat M."/>
            <person name="Picard M."/>
            <person name="Contamine V."/>
            <person name="Arnaise S."/>
            <person name="Bourdais A."/>
            <person name="Berteaux-Lecellier V."/>
            <person name="Gautheret D."/>
            <person name="de Vries R.P."/>
            <person name="Battaglia E."/>
            <person name="Coutinho P.M."/>
            <person name="Danchin E.G.J."/>
            <person name="Henrissat B."/>
            <person name="El Khoury R."/>
            <person name="Sainsard-Chanet A."/>
            <person name="Boivin A."/>
            <person name="Pinan-Lucarre B."/>
            <person name="Sellem C.H."/>
            <person name="Debuchy R."/>
            <person name="Wincker P."/>
            <person name="Weissenbach J."/>
            <person name="Silar P."/>
        </authorList>
    </citation>
    <scope>NUCLEOTIDE SEQUENCE [LARGE SCALE GENOMIC DNA]</scope>
    <source>
        <strain evidence="4">S / ATCC MYA-4624 / DSM 980 / FGSC 10383</strain>
        <strain evidence="2">S mat+</strain>
    </source>
</reference>
<dbReference type="PANTHER" id="PTHR12277">
    <property type="entry name" value="ALPHA/BETA HYDROLASE DOMAIN-CONTAINING PROTEIN"/>
    <property type="match status" value="1"/>
</dbReference>
<dbReference type="InterPro" id="IPR029058">
    <property type="entry name" value="AB_hydrolase_fold"/>
</dbReference>
<dbReference type="PANTHER" id="PTHR12277:SF81">
    <property type="entry name" value="PROTEIN ABHD13"/>
    <property type="match status" value="1"/>
</dbReference>
<evidence type="ECO:0000313" key="2">
    <source>
        <dbReference type="EMBL" id="CAP65948.1"/>
    </source>
</evidence>
<dbReference type="GeneID" id="6189875"/>
<evidence type="ECO:0000313" key="4">
    <source>
        <dbReference type="Proteomes" id="UP000001197"/>
    </source>
</evidence>
<dbReference type="InterPro" id="IPR000073">
    <property type="entry name" value="AB_hydrolase_1"/>
</dbReference>
<reference evidence="3" key="4">
    <citation type="submission" date="2015-04" db="EMBL/GenBank/DDBJ databases">
        <title>Maintaining two mating types: Structure of the mating type locus and its role in heterokaryosis in Podospora anserina.</title>
        <authorList>
            <person name="Grognet P."/>
            <person name="Bidard F."/>
            <person name="Kuchly C."/>
            <person name="Chan Ho Tong L."/>
            <person name="Coppin E."/>
            <person name="Ait Benkhali J."/>
            <person name="Couloux A."/>
            <person name="Wincker P."/>
            <person name="Debuchy R."/>
            <person name="Silar P."/>
        </authorList>
    </citation>
    <scope>NUCLEOTIDE SEQUENCE</scope>
</reference>
<evidence type="ECO:0000313" key="3">
    <source>
        <dbReference type="EMBL" id="CDP30190.1"/>
    </source>
</evidence>
<reference evidence="4" key="3">
    <citation type="journal article" date="2014" name="Genetics">
        <title>Maintaining two mating types: Structure of the mating type locus and its role in heterokaryosis in Podospora anserina.</title>
        <authorList>
            <person name="Grognet P."/>
            <person name="Bidard F."/>
            <person name="Kuchly C."/>
            <person name="Tong L.C.H."/>
            <person name="Coppin E."/>
            <person name="Benkhali J.A."/>
            <person name="Couloux A."/>
            <person name="Wincker P."/>
            <person name="Debuchy R."/>
            <person name="Silar P."/>
        </authorList>
    </citation>
    <scope>GENOME REANNOTATION</scope>
    <source>
        <strain evidence="4">S / ATCC MYA-4624 / DSM 980 / FGSC 10383</strain>
    </source>
</reference>
<reference evidence="2" key="2">
    <citation type="submission" date="2008-07" db="EMBL/GenBank/DDBJ databases">
        <authorList>
            <person name="Genoscope - CEA"/>
        </authorList>
    </citation>
    <scope>NUCLEOTIDE SEQUENCE</scope>
    <source>
        <strain evidence="2">S mat+</strain>
    </source>
</reference>
<dbReference type="AlphaFoldDB" id="B2APL7"/>
<accession>B2APL7</accession>
<evidence type="ECO:0000259" key="1">
    <source>
        <dbReference type="Pfam" id="PF12697"/>
    </source>
</evidence>
<name>B2APL7_PODAN</name>
<dbReference type="Pfam" id="PF12697">
    <property type="entry name" value="Abhydrolase_6"/>
    <property type="match status" value="1"/>
</dbReference>
<dbReference type="HOGENOM" id="CLU_029375_3_0_1"/>
<dbReference type="SUPFAM" id="SSF53474">
    <property type="entry name" value="alpha/beta-Hydrolases"/>
    <property type="match status" value="1"/>
</dbReference>
<gene>
    <name evidence="2" type="ORF">PODANS_5_11410</name>
</gene>
<organism evidence="2">
    <name type="scientific">Podospora anserina (strain S / ATCC MYA-4624 / DSM 980 / FGSC 10383)</name>
    <name type="common">Pleurage anserina</name>
    <dbReference type="NCBI Taxonomy" id="515849"/>
    <lineage>
        <taxon>Eukaryota</taxon>
        <taxon>Fungi</taxon>
        <taxon>Dikarya</taxon>
        <taxon>Ascomycota</taxon>
        <taxon>Pezizomycotina</taxon>
        <taxon>Sordariomycetes</taxon>
        <taxon>Sordariomycetidae</taxon>
        <taxon>Sordariales</taxon>
        <taxon>Podosporaceae</taxon>
        <taxon>Podospora</taxon>
        <taxon>Podospora anserina</taxon>
    </lineage>
</organism>
<dbReference type="Proteomes" id="UP000001197">
    <property type="component" value="Chromosome 5"/>
</dbReference>
<dbReference type="VEuPathDB" id="FungiDB:PODANS_5_11410"/>
<dbReference type="Gene3D" id="3.40.50.1820">
    <property type="entry name" value="alpha/beta hydrolase"/>
    <property type="match status" value="1"/>
</dbReference>
<dbReference type="RefSeq" id="XP_001905705.1">
    <property type="nucleotide sequence ID" value="XM_001905670.1"/>
</dbReference>
<sequence>MSLKRLTQAALSRSSASRMLDPAAISGLFVGLVLGVPVAVYALFLGLSSIPFFQRQRSKENQPAPTIRLRKSVSCPLSHEPHHTDHPPENQATPFLLGTPDNESLYAWHVLPLTLYSKHSPTLISRPDEGTCHKDFTETLQYDLLLNDPDVKVVVSFHGNAGHLLQSHRPRVYHTLSLNHHLFTLSYRGFGLSTGSPTEDGLKTDAISLLNFLLNECRVPPQRIALLGQSLGTAVVAAVTHHFAVNHQIDFAGSVIVAGFSSLPSMLSGYRIAGFIPVLRPLSWWPWLLRVVMGRVVDKWDSAARWQETTREVKGRGGRLRLEMVHAKNDWDIPADEDDKVFRAAVGGLVGDKLTEGDIDRLKGERVVGDENQGFVAEWMEQGVVVRQELVPFGGHNDVTFYAPTLLAIMRSFEGVEE</sequence>
<dbReference type="OrthoDB" id="446723at2759"/>
<protein>
    <submittedName>
        <fullName evidence="2">Podospora anserina S mat+ genomic DNA chromosome 5, supercontig 10</fullName>
    </submittedName>
</protein>